<name>A0AAV6FNJ4_9TELE</name>
<keyword evidence="3" id="KW-1185">Reference proteome</keyword>
<feature type="region of interest" description="Disordered" evidence="1">
    <location>
        <begin position="17"/>
        <end position="71"/>
    </location>
</feature>
<comment type="caution">
    <text evidence="2">The sequence shown here is derived from an EMBL/GenBank/DDBJ whole genome shotgun (WGS) entry which is preliminary data.</text>
</comment>
<evidence type="ECO:0000256" key="1">
    <source>
        <dbReference type="SAM" id="MobiDB-lite"/>
    </source>
</evidence>
<accession>A0AAV6FNJ4</accession>
<evidence type="ECO:0000313" key="3">
    <source>
        <dbReference type="Proteomes" id="UP000823561"/>
    </source>
</evidence>
<gene>
    <name evidence="2" type="ORF">AALO_G00252100</name>
</gene>
<reference evidence="2" key="1">
    <citation type="submission" date="2020-10" db="EMBL/GenBank/DDBJ databases">
        <title>Chromosome-scale genome assembly of the Allis shad, Alosa alosa.</title>
        <authorList>
            <person name="Margot Z."/>
            <person name="Christophe K."/>
            <person name="Cabau C."/>
            <person name="Louis A."/>
            <person name="Berthelot C."/>
            <person name="Parey E."/>
            <person name="Roest Crollius H."/>
            <person name="Montfort J."/>
            <person name="Robinson-Rechavi M."/>
            <person name="Bucao C."/>
            <person name="Bouchez O."/>
            <person name="Gislard M."/>
            <person name="Lluch J."/>
            <person name="Milhes M."/>
            <person name="Lampietro C."/>
            <person name="Lopez Roques C."/>
            <person name="Donnadieu C."/>
            <person name="Braasch I."/>
            <person name="Desvignes T."/>
            <person name="Postlethwait J."/>
            <person name="Bobe J."/>
            <person name="Guiguen Y."/>
        </authorList>
    </citation>
    <scope>NUCLEOTIDE SEQUENCE</scope>
    <source>
        <strain evidence="2">M-15738</strain>
        <tissue evidence="2">Blood</tissue>
    </source>
</reference>
<feature type="compositionally biased region" description="Basic and acidic residues" evidence="1">
    <location>
        <begin position="17"/>
        <end position="64"/>
    </location>
</feature>
<sequence>MATSRLGLGAFVWGARHEVEEGRKESRDEERIGERDRERQRQKRVCERESLLEGKEKLEEDHTGHPPSMVSHVCNFPFPRSRKPTERRGHHLTSLHQITLTLSSHLCVCTAKQSSLTPREKCSSSRAISKPYSFTNQPLPISIIST</sequence>
<dbReference type="Proteomes" id="UP000823561">
    <property type="component" value="Chromosome 20"/>
</dbReference>
<proteinExistence type="predicted"/>
<dbReference type="EMBL" id="JADWDJ010000020">
    <property type="protein sequence ID" value="KAG5264293.1"/>
    <property type="molecule type" value="Genomic_DNA"/>
</dbReference>
<organism evidence="2 3">
    <name type="scientific">Alosa alosa</name>
    <name type="common">allis shad</name>
    <dbReference type="NCBI Taxonomy" id="278164"/>
    <lineage>
        <taxon>Eukaryota</taxon>
        <taxon>Metazoa</taxon>
        <taxon>Chordata</taxon>
        <taxon>Craniata</taxon>
        <taxon>Vertebrata</taxon>
        <taxon>Euteleostomi</taxon>
        <taxon>Actinopterygii</taxon>
        <taxon>Neopterygii</taxon>
        <taxon>Teleostei</taxon>
        <taxon>Clupei</taxon>
        <taxon>Clupeiformes</taxon>
        <taxon>Clupeoidei</taxon>
        <taxon>Clupeidae</taxon>
        <taxon>Alosa</taxon>
    </lineage>
</organism>
<dbReference type="AlphaFoldDB" id="A0AAV6FNJ4"/>
<evidence type="ECO:0000313" key="2">
    <source>
        <dbReference type="EMBL" id="KAG5264293.1"/>
    </source>
</evidence>
<protein>
    <submittedName>
        <fullName evidence="2">Uncharacterized protein</fullName>
    </submittedName>
</protein>